<dbReference type="Gene3D" id="1.10.260.40">
    <property type="entry name" value="lambda repressor-like DNA-binding domains"/>
    <property type="match status" value="1"/>
</dbReference>
<proteinExistence type="predicted"/>
<evidence type="ECO:0000313" key="5">
    <source>
        <dbReference type="EMBL" id="KAA2237708.1"/>
    </source>
</evidence>
<organism evidence="5 6">
    <name type="scientific">Salinarimonas soli</name>
    <dbReference type="NCBI Taxonomy" id="1638099"/>
    <lineage>
        <taxon>Bacteria</taxon>
        <taxon>Pseudomonadati</taxon>
        <taxon>Pseudomonadota</taxon>
        <taxon>Alphaproteobacteria</taxon>
        <taxon>Hyphomicrobiales</taxon>
        <taxon>Salinarimonadaceae</taxon>
        <taxon>Salinarimonas</taxon>
    </lineage>
</organism>
<comment type="caution">
    <text evidence="5">The sequence shown here is derived from an EMBL/GenBank/DDBJ whole genome shotgun (WGS) entry which is preliminary data.</text>
</comment>
<feature type="domain" description="HTH cro/C1-type" evidence="4">
    <location>
        <begin position="8"/>
        <end position="64"/>
    </location>
</feature>
<dbReference type="Gene3D" id="2.10.109.10">
    <property type="entry name" value="Umud Fragment, subunit A"/>
    <property type="match status" value="1"/>
</dbReference>
<evidence type="ECO:0000313" key="6">
    <source>
        <dbReference type="Proteomes" id="UP000323142"/>
    </source>
</evidence>
<dbReference type="SMART" id="SM00530">
    <property type="entry name" value="HTH_XRE"/>
    <property type="match status" value="1"/>
</dbReference>
<keyword evidence="1" id="KW-0805">Transcription regulation</keyword>
<dbReference type="InterPro" id="IPR010982">
    <property type="entry name" value="Lambda_DNA-bd_dom_sf"/>
</dbReference>
<dbReference type="Pfam" id="PF00717">
    <property type="entry name" value="Peptidase_S24"/>
    <property type="match status" value="1"/>
</dbReference>
<dbReference type="InterPro" id="IPR015927">
    <property type="entry name" value="Peptidase_S24_S26A/B/C"/>
</dbReference>
<dbReference type="InterPro" id="IPR001387">
    <property type="entry name" value="Cro/C1-type_HTH"/>
</dbReference>
<dbReference type="PANTHER" id="PTHR40661:SF3">
    <property type="entry name" value="FELS-1 PROPHAGE TRANSCRIPTIONAL REGULATOR"/>
    <property type="match status" value="1"/>
</dbReference>
<keyword evidence="3" id="KW-0804">Transcription</keyword>
<dbReference type="GO" id="GO:0003677">
    <property type="term" value="F:DNA binding"/>
    <property type="evidence" value="ECO:0007669"/>
    <property type="project" value="UniProtKB-KW"/>
</dbReference>
<protein>
    <submittedName>
        <fullName evidence="5">Helix-turn-helix transcriptional regulator</fullName>
    </submittedName>
</protein>
<dbReference type="SUPFAM" id="SSF47413">
    <property type="entry name" value="lambda repressor-like DNA-binding domains"/>
    <property type="match status" value="1"/>
</dbReference>
<sequence length="239" mass="26325">MNSLQERVKHLLATRGLTQAEATRRGGFKNLAFINDIVRGHKADVRGANLDKLAQALGTTEDFLLGRTAEADPRPVNQTSGSGADLVPNISFPAEQPPLPQLGGPRNVPVLGTAYGGDDGDFRFNGNTDDYVPRPRSLEGKDKVYSIYVRGQSMEPKYEEGESIYVDPVRPPQIGDYVIVELLAEEDGEPGAGFLKRLVKRTPTRIVVSQFNPAKEIEFERDRVKALHRVIPYSELLGV</sequence>
<dbReference type="RefSeq" id="WP_149816663.1">
    <property type="nucleotide sequence ID" value="NZ_VUOA01000018.1"/>
</dbReference>
<dbReference type="Proteomes" id="UP000323142">
    <property type="component" value="Unassembled WGS sequence"/>
</dbReference>
<keyword evidence="2" id="KW-0238">DNA-binding</keyword>
<dbReference type="EMBL" id="VUOA01000018">
    <property type="protein sequence ID" value="KAA2237708.1"/>
    <property type="molecule type" value="Genomic_DNA"/>
</dbReference>
<keyword evidence="6" id="KW-1185">Reference proteome</keyword>
<dbReference type="CDD" id="cd06529">
    <property type="entry name" value="S24_LexA-like"/>
    <property type="match status" value="1"/>
</dbReference>
<reference evidence="5 6" key="2">
    <citation type="submission" date="2019-09" db="EMBL/GenBank/DDBJ databases">
        <authorList>
            <person name="Jin C."/>
        </authorList>
    </citation>
    <scope>NUCLEOTIDE SEQUENCE [LARGE SCALE GENOMIC DNA]</scope>
    <source>
        <strain evidence="5 6">BN140002</strain>
    </source>
</reference>
<dbReference type="OrthoDB" id="528805at2"/>
<accession>A0A5B2VGF1</accession>
<evidence type="ECO:0000256" key="2">
    <source>
        <dbReference type="ARBA" id="ARBA00023125"/>
    </source>
</evidence>
<evidence type="ECO:0000256" key="1">
    <source>
        <dbReference type="ARBA" id="ARBA00023015"/>
    </source>
</evidence>
<name>A0A5B2VGF1_9HYPH</name>
<gene>
    <name evidence="5" type="ORF">F0L46_08495</name>
</gene>
<dbReference type="PROSITE" id="PS50943">
    <property type="entry name" value="HTH_CROC1"/>
    <property type="match status" value="1"/>
</dbReference>
<dbReference type="InterPro" id="IPR039418">
    <property type="entry name" value="LexA-like"/>
</dbReference>
<reference evidence="5 6" key="1">
    <citation type="submission" date="2019-09" db="EMBL/GenBank/DDBJ databases">
        <title>Salinarimonas rosea gen. nov., sp. nov., a new member of the a-2 subgroup of the Proteobacteria.</title>
        <authorList>
            <person name="Liu J."/>
        </authorList>
    </citation>
    <scope>NUCLEOTIDE SEQUENCE [LARGE SCALE GENOMIC DNA]</scope>
    <source>
        <strain evidence="5 6">BN140002</strain>
    </source>
</reference>
<dbReference type="InterPro" id="IPR036286">
    <property type="entry name" value="LexA/Signal_pep-like_sf"/>
</dbReference>
<dbReference type="AlphaFoldDB" id="A0A5B2VGF1"/>
<dbReference type="CDD" id="cd00093">
    <property type="entry name" value="HTH_XRE"/>
    <property type="match status" value="1"/>
</dbReference>
<evidence type="ECO:0000259" key="4">
    <source>
        <dbReference type="PROSITE" id="PS50943"/>
    </source>
</evidence>
<dbReference type="PANTHER" id="PTHR40661">
    <property type="match status" value="1"/>
</dbReference>
<evidence type="ECO:0000256" key="3">
    <source>
        <dbReference type="ARBA" id="ARBA00023163"/>
    </source>
</evidence>
<dbReference type="SUPFAM" id="SSF51306">
    <property type="entry name" value="LexA/Signal peptidase"/>
    <property type="match status" value="1"/>
</dbReference>